<name>A0A937X4X2_9BACT</name>
<organism evidence="3 4">
    <name type="scientific">Candidatus Tanganyikabacteria bacterium</name>
    <dbReference type="NCBI Taxonomy" id="2961651"/>
    <lineage>
        <taxon>Bacteria</taxon>
        <taxon>Bacillati</taxon>
        <taxon>Candidatus Sericytochromatia</taxon>
        <taxon>Candidatus Tanganyikabacteria</taxon>
    </lineage>
</organism>
<evidence type="ECO:0000313" key="4">
    <source>
        <dbReference type="Proteomes" id="UP000703893"/>
    </source>
</evidence>
<proteinExistence type="predicted"/>
<feature type="non-terminal residue" evidence="3">
    <location>
        <position position="136"/>
    </location>
</feature>
<keyword evidence="2" id="KW-0732">Signal</keyword>
<comment type="caution">
    <text evidence="3">The sequence shown here is derived from an EMBL/GenBank/DDBJ whole genome shotgun (WGS) entry which is preliminary data.</text>
</comment>
<protein>
    <submittedName>
        <fullName evidence="3">Uncharacterized protein</fullName>
    </submittedName>
</protein>
<feature type="chain" id="PRO_5036841259" evidence="2">
    <location>
        <begin position="22"/>
        <end position="136"/>
    </location>
</feature>
<gene>
    <name evidence="3" type="ORF">FJZ00_06850</name>
</gene>
<feature type="region of interest" description="Disordered" evidence="1">
    <location>
        <begin position="108"/>
        <end position="136"/>
    </location>
</feature>
<feature type="compositionally biased region" description="Pro residues" evidence="1">
    <location>
        <begin position="117"/>
        <end position="130"/>
    </location>
</feature>
<accession>A0A937X4X2</accession>
<reference evidence="3 4" key="1">
    <citation type="submission" date="2019-03" db="EMBL/GenBank/DDBJ databases">
        <title>Lake Tanganyika Metagenome-Assembled Genomes (MAGs).</title>
        <authorList>
            <person name="Tran P."/>
        </authorList>
    </citation>
    <scope>NUCLEOTIDE SEQUENCE [LARGE SCALE GENOMIC DNA]</scope>
    <source>
        <strain evidence="3">K_DeepCast_65m_m2_236</strain>
    </source>
</reference>
<dbReference type="PROSITE" id="PS51257">
    <property type="entry name" value="PROKAR_LIPOPROTEIN"/>
    <property type="match status" value="1"/>
</dbReference>
<evidence type="ECO:0000256" key="1">
    <source>
        <dbReference type="SAM" id="MobiDB-lite"/>
    </source>
</evidence>
<evidence type="ECO:0000313" key="3">
    <source>
        <dbReference type="EMBL" id="MBM3274852.1"/>
    </source>
</evidence>
<dbReference type="EMBL" id="VGJX01000352">
    <property type="protein sequence ID" value="MBM3274852.1"/>
    <property type="molecule type" value="Genomic_DNA"/>
</dbReference>
<sequence>MIRARRIAAILAAALGVQACAYRQLRYELVAEDPPPGGGGTQRARVVDKAENRPYRAESVDWRYRGVVAAGPSPGLYAATGPGTGSIEATFLTPDGTRSITIAIAVRPRPGLTRRPSPAPPTPEPAPEPPQLAIAT</sequence>
<dbReference type="AlphaFoldDB" id="A0A937X4X2"/>
<dbReference type="Proteomes" id="UP000703893">
    <property type="component" value="Unassembled WGS sequence"/>
</dbReference>
<evidence type="ECO:0000256" key="2">
    <source>
        <dbReference type="SAM" id="SignalP"/>
    </source>
</evidence>
<feature type="signal peptide" evidence="2">
    <location>
        <begin position="1"/>
        <end position="21"/>
    </location>
</feature>